<accession>A0A0N4ZG10</accession>
<dbReference type="Pfam" id="PF25330">
    <property type="entry name" value="C2_nem"/>
    <property type="match status" value="1"/>
</dbReference>
<feature type="signal peptide" evidence="2">
    <location>
        <begin position="1"/>
        <end position="17"/>
    </location>
</feature>
<protein>
    <submittedName>
        <fullName evidence="5">ZP domain-containing protein</fullName>
    </submittedName>
</protein>
<dbReference type="InterPro" id="IPR040426">
    <property type="entry name" value="C05B5.4-like"/>
</dbReference>
<dbReference type="WBParaSite" id="PTRK_0000668800.1">
    <property type="protein sequence ID" value="PTRK_0000668800.1"/>
    <property type="gene ID" value="PTRK_0000668800"/>
</dbReference>
<keyword evidence="1" id="KW-1133">Transmembrane helix</keyword>
<feature type="domain" description="C2" evidence="3">
    <location>
        <begin position="24"/>
        <end position="149"/>
    </location>
</feature>
<dbReference type="Proteomes" id="UP000038045">
    <property type="component" value="Unplaced"/>
</dbReference>
<evidence type="ECO:0000313" key="5">
    <source>
        <dbReference type="WBParaSite" id="PTRK_0000668800.1"/>
    </source>
</evidence>
<name>A0A0N4ZG10_PARTI</name>
<evidence type="ECO:0000256" key="1">
    <source>
        <dbReference type="SAM" id="Phobius"/>
    </source>
</evidence>
<keyword evidence="1" id="KW-0812">Transmembrane</keyword>
<reference evidence="5" key="1">
    <citation type="submission" date="2017-02" db="UniProtKB">
        <authorList>
            <consortium name="WormBaseParasite"/>
        </authorList>
    </citation>
    <scope>IDENTIFICATION</scope>
</reference>
<dbReference type="PANTHER" id="PTHR38626:SF4">
    <property type="entry name" value="SKN-1 DEPENDENT ZYGOTIC TRANSCRIPT"/>
    <property type="match status" value="1"/>
</dbReference>
<keyword evidence="1" id="KW-0472">Membrane</keyword>
<keyword evidence="4" id="KW-1185">Reference proteome</keyword>
<organism evidence="4 5">
    <name type="scientific">Parastrongyloides trichosuri</name>
    <name type="common">Possum-specific nematode worm</name>
    <dbReference type="NCBI Taxonomy" id="131310"/>
    <lineage>
        <taxon>Eukaryota</taxon>
        <taxon>Metazoa</taxon>
        <taxon>Ecdysozoa</taxon>
        <taxon>Nematoda</taxon>
        <taxon>Chromadorea</taxon>
        <taxon>Rhabditida</taxon>
        <taxon>Tylenchina</taxon>
        <taxon>Panagrolaimomorpha</taxon>
        <taxon>Strongyloidoidea</taxon>
        <taxon>Strongyloididae</taxon>
        <taxon>Parastrongyloides</taxon>
    </lineage>
</organism>
<proteinExistence type="predicted"/>
<feature type="transmembrane region" description="Helical" evidence="1">
    <location>
        <begin position="181"/>
        <end position="205"/>
    </location>
</feature>
<keyword evidence="2" id="KW-0732">Signal</keyword>
<dbReference type="AlphaFoldDB" id="A0A0N4ZG10"/>
<evidence type="ECO:0000256" key="2">
    <source>
        <dbReference type="SAM" id="SignalP"/>
    </source>
</evidence>
<dbReference type="InterPro" id="IPR057569">
    <property type="entry name" value="C2_nem"/>
</dbReference>
<evidence type="ECO:0000259" key="3">
    <source>
        <dbReference type="Pfam" id="PF25330"/>
    </source>
</evidence>
<sequence>MVCFIILLLNILSITLANVNNEENFWIVSEIQSINFRKGCLKLTRCAEPRFQLNFVSSENQISNKIDTLIDKNMEVKSKMKFSKFFEAKYTSSLDLSSSILGMDPIFNIAVECDISSEVSIFKQQSQFNTYYIEVAGKCFSAVIQIKKIYQECEWCTGKQGTSEATTLINDSSNSTYVNTLIVVLSLLLVIIFCILSSILIVLLMKDGIRGRLSSSLGRREIVEDLNDVKVEPYMITDYKKRQKVINSCRPKKILSTIYESDDETPKRIPLFMRNDNKNTMSSNQTSVLQTLKIGDSKVNNWMEAGYIRTSTNINPAISYSSQADSGMPSSGLNNKLSTPSECDTSLFGGAVGHDDGVYMDAQKLRV</sequence>
<dbReference type="PANTHER" id="PTHR38626">
    <property type="entry name" value="SKN-1 DEPENDENT ZYGOTIC TRANSCRIPT-RELATED"/>
    <property type="match status" value="1"/>
</dbReference>
<feature type="chain" id="PRO_5005891646" evidence="2">
    <location>
        <begin position="18"/>
        <end position="367"/>
    </location>
</feature>
<evidence type="ECO:0000313" key="4">
    <source>
        <dbReference type="Proteomes" id="UP000038045"/>
    </source>
</evidence>